<proteinExistence type="inferred from homology"/>
<evidence type="ECO:0000256" key="2">
    <source>
        <dbReference type="ARBA" id="ARBA00022989"/>
    </source>
</evidence>
<keyword evidence="2 4" id="KW-1133">Transmembrane helix</keyword>
<dbReference type="InterPro" id="IPR007274">
    <property type="entry name" value="Cop_transporter"/>
</dbReference>
<keyword evidence="4" id="KW-0406">Ion transport</keyword>
<comment type="similarity">
    <text evidence="4">Belongs to the copper transporter (Ctr) (TC 1.A.56) family. SLC31A subfamily.</text>
</comment>
<keyword evidence="4" id="KW-0187">Copper transport</keyword>
<evidence type="ECO:0000313" key="6">
    <source>
        <dbReference type="Proteomes" id="UP000242180"/>
    </source>
</evidence>
<protein>
    <recommendedName>
        <fullName evidence="4">Copper transport protein</fullName>
    </recommendedName>
</protein>
<evidence type="ECO:0000256" key="3">
    <source>
        <dbReference type="ARBA" id="ARBA00023136"/>
    </source>
</evidence>
<dbReference type="OrthoDB" id="73901at2759"/>
<reference evidence="5 6" key="1">
    <citation type="submission" date="2016-07" db="EMBL/GenBank/DDBJ databases">
        <title>Pervasive Adenine N6-methylation of Active Genes in Fungi.</title>
        <authorList>
            <consortium name="DOE Joint Genome Institute"/>
            <person name="Mondo S.J."/>
            <person name="Dannebaum R.O."/>
            <person name="Kuo R.C."/>
            <person name="Labutti K."/>
            <person name="Haridas S."/>
            <person name="Kuo A."/>
            <person name="Salamov A."/>
            <person name="Ahrendt S.R."/>
            <person name="Lipzen A."/>
            <person name="Sullivan W."/>
            <person name="Andreopoulos W.B."/>
            <person name="Clum A."/>
            <person name="Lindquist E."/>
            <person name="Daum C."/>
            <person name="Ramamoorthy G.K."/>
            <person name="Gryganskyi A."/>
            <person name="Culley D."/>
            <person name="Magnuson J.K."/>
            <person name="James T.Y."/>
            <person name="O'Malley M.A."/>
            <person name="Stajich J.E."/>
            <person name="Spatafora J.W."/>
            <person name="Visel A."/>
            <person name="Grigoriev I.V."/>
        </authorList>
    </citation>
    <scope>NUCLEOTIDE SEQUENCE [LARGE SCALE GENOMIC DNA]</scope>
    <source>
        <strain evidence="5 6">NRRL 2496</strain>
    </source>
</reference>
<dbReference type="EMBL" id="MCGN01000002">
    <property type="protein sequence ID" value="ORZ01188.1"/>
    <property type="molecule type" value="Genomic_DNA"/>
</dbReference>
<keyword evidence="4" id="KW-0813">Transport</keyword>
<dbReference type="Proteomes" id="UP000242180">
    <property type="component" value="Unassembled WGS sequence"/>
</dbReference>
<dbReference type="Pfam" id="PF04145">
    <property type="entry name" value="Ctr"/>
    <property type="match status" value="1"/>
</dbReference>
<comment type="caution">
    <text evidence="5">The sequence shown here is derived from an EMBL/GenBank/DDBJ whole genome shotgun (WGS) entry which is preliminary data.</text>
</comment>
<dbReference type="AlphaFoldDB" id="A0A1X2HPA8"/>
<keyword evidence="6" id="KW-1185">Reference proteome</keyword>
<dbReference type="InParanoid" id="A0A1X2HPA8"/>
<name>A0A1X2HPA8_SYNRA</name>
<evidence type="ECO:0000256" key="1">
    <source>
        <dbReference type="ARBA" id="ARBA00022692"/>
    </source>
</evidence>
<dbReference type="GO" id="GO:0005375">
    <property type="term" value="F:copper ion transmembrane transporter activity"/>
    <property type="evidence" value="ECO:0007669"/>
    <property type="project" value="UniProtKB-UniRule"/>
</dbReference>
<evidence type="ECO:0000313" key="5">
    <source>
        <dbReference type="EMBL" id="ORZ01188.1"/>
    </source>
</evidence>
<evidence type="ECO:0000256" key="4">
    <source>
        <dbReference type="RuleBase" id="RU367022"/>
    </source>
</evidence>
<feature type="transmembrane region" description="Helical" evidence="4">
    <location>
        <begin position="29"/>
        <end position="51"/>
    </location>
</feature>
<dbReference type="GO" id="GO:0016020">
    <property type="term" value="C:membrane"/>
    <property type="evidence" value="ECO:0007669"/>
    <property type="project" value="UniProtKB-SubCell"/>
</dbReference>
<sequence length="52" mass="6065">MDQVLERRKSWKTIVGRTALYGLATTLRLWYMLITMYFNTGLFIMVVSTFAG</sequence>
<comment type="subcellular location">
    <subcellularLocation>
        <location evidence="4">Membrane</location>
        <topology evidence="4">Multi-pass membrane protein</topology>
    </subcellularLocation>
</comment>
<accession>A0A1X2HPA8</accession>
<keyword evidence="3 4" id="KW-0472">Membrane</keyword>
<gene>
    <name evidence="5" type="ORF">BCR43DRAFT_486507</name>
</gene>
<keyword evidence="4" id="KW-0186">Copper</keyword>
<keyword evidence="1 4" id="KW-0812">Transmembrane</keyword>
<organism evidence="5 6">
    <name type="scientific">Syncephalastrum racemosum</name>
    <name type="common">Filamentous fungus</name>
    <dbReference type="NCBI Taxonomy" id="13706"/>
    <lineage>
        <taxon>Eukaryota</taxon>
        <taxon>Fungi</taxon>
        <taxon>Fungi incertae sedis</taxon>
        <taxon>Mucoromycota</taxon>
        <taxon>Mucoromycotina</taxon>
        <taxon>Mucoromycetes</taxon>
        <taxon>Mucorales</taxon>
        <taxon>Syncephalastraceae</taxon>
        <taxon>Syncephalastrum</taxon>
    </lineage>
</organism>